<dbReference type="AlphaFoldDB" id="A0AAV0PR44"/>
<evidence type="ECO:0000313" key="2">
    <source>
        <dbReference type="EMBL" id="CAI0473549.1"/>
    </source>
</evidence>
<protein>
    <submittedName>
        <fullName evidence="2">Uncharacterized protein</fullName>
    </submittedName>
</protein>
<feature type="compositionally biased region" description="Low complexity" evidence="1">
    <location>
        <begin position="45"/>
        <end position="62"/>
    </location>
</feature>
<evidence type="ECO:0000256" key="1">
    <source>
        <dbReference type="SAM" id="MobiDB-lite"/>
    </source>
</evidence>
<proteinExistence type="predicted"/>
<feature type="compositionally biased region" description="Low complexity" evidence="1">
    <location>
        <begin position="1"/>
        <end position="20"/>
    </location>
</feature>
<dbReference type="Proteomes" id="UP001154282">
    <property type="component" value="Unassembled WGS sequence"/>
</dbReference>
<comment type="caution">
    <text evidence="2">The sequence shown here is derived from an EMBL/GenBank/DDBJ whole genome shotgun (WGS) entry which is preliminary data.</text>
</comment>
<feature type="region of interest" description="Disordered" evidence="1">
    <location>
        <begin position="1"/>
        <end position="66"/>
    </location>
</feature>
<reference evidence="2" key="1">
    <citation type="submission" date="2022-08" db="EMBL/GenBank/DDBJ databases">
        <authorList>
            <person name="Gutierrez-Valencia J."/>
        </authorList>
    </citation>
    <scope>NUCLEOTIDE SEQUENCE</scope>
</reference>
<evidence type="ECO:0000313" key="3">
    <source>
        <dbReference type="Proteomes" id="UP001154282"/>
    </source>
</evidence>
<keyword evidence="3" id="KW-1185">Reference proteome</keyword>
<name>A0AAV0PR44_9ROSI</name>
<accession>A0AAV0PR44</accession>
<feature type="compositionally biased region" description="Low complexity" evidence="1">
    <location>
        <begin position="27"/>
        <end position="38"/>
    </location>
</feature>
<dbReference type="EMBL" id="CAMGYJ010000009">
    <property type="protein sequence ID" value="CAI0473549.1"/>
    <property type="molecule type" value="Genomic_DNA"/>
</dbReference>
<sequence>SHSHFSPSSPTPSRRTPRPTAGSWYCSTISPSNPRIPSSSPPSSPVASISISSSPMIPSSPSRDMARFGGALDVSVATECGVDFDEVCAGIV</sequence>
<organism evidence="2 3">
    <name type="scientific">Linum tenue</name>
    <dbReference type="NCBI Taxonomy" id="586396"/>
    <lineage>
        <taxon>Eukaryota</taxon>
        <taxon>Viridiplantae</taxon>
        <taxon>Streptophyta</taxon>
        <taxon>Embryophyta</taxon>
        <taxon>Tracheophyta</taxon>
        <taxon>Spermatophyta</taxon>
        <taxon>Magnoliopsida</taxon>
        <taxon>eudicotyledons</taxon>
        <taxon>Gunneridae</taxon>
        <taxon>Pentapetalae</taxon>
        <taxon>rosids</taxon>
        <taxon>fabids</taxon>
        <taxon>Malpighiales</taxon>
        <taxon>Linaceae</taxon>
        <taxon>Linum</taxon>
    </lineage>
</organism>
<gene>
    <name evidence="2" type="ORF">LITE_LOCUS39685</name>
</gene>
<feature type="non-terminal residue" evidence="2">
    <location>
        <position position="1"/>
    </location>
</feature>